<accession>A0ABX8J7J2</accession>
<reference evidence="1 2" key="1">
    <citation type="submission" date="2021-06" db="EMBL/GenBank/DDBJ databases">
        <title>Gemonas diversity in paddy soil.</title>
        <authorList>
            <person name="Liu G."/>
        </authorList>
    </citation>
    <scope>NUCLEOTIDE SEQUENCE [LARGE SCALE GENOMIC DNA]</scope>
    <source>
        <strain evidence="1 2">RG10</strain>
    </source>
</reference>
<proteinExistence type="predicted"/>
<organism evidence="1 2">
    <name type="scientific">Geomonas oryzisoli</name>
    <dbReference type="NCBI Taxonomy" id="2847992"/>
    <lineage>
        <taxon>Bacteria</taxon>
        <taxon>Pseudomonadati</taxon>
        <taxon>Thermodesulfobacteriota</taxon>
        <taxon>Desulfuromonadia</taxon>
        <taxon>Geobacterales</taxon>
        <taxon>Geobacteraceae</taxon>
        <taxon>Geomonas</taxon>
    </lineage>
</organism>
<dbReference type="EMBL" id="CP076723">
    <property type="protein sequence ID" value="QWV93554.1"/>
    <property type="molecule type" value="Genomic_DNA"/>
</dbReference>
<name>A0ABX8J7J2_9BACT</name>
<evidence type="ECO:0000313" key="2">
    <source>
        <dbReference type="Proteomes" id="UP000683557"/>
    </source>
</evidence>
<dbReference type="RefSeq" id="WP_216800287.1">
    <property type="nucleotide sequence ID" value="NZ_CP076723.1"/>
</dbReference>
<protein>
    <submittedName>
        <fullName evidence="1">Uncharacterized protein</fullName>
    </submittedName>
</protein>
<dbReference type="Proteomes" id="UP000683557">
    <property type="component" value="Chromosome"/>
</dbReference>
<gene>
    <name evidence="1" type="ORF">KP004_20745</name>
</gene>
<sequence length="80" mass="8691">MTGKPYIVANQLAAAAFLVGINLNAKGLDRWEGYYPGGTDVSQANSFTTGARQRQVFLFLYTFTRENPALWAGSSCVPVT</sequence>
<keyword evidence="2" id="KW-1185">Reference proteome</keyword>
<evidence type="ECO:0000313" key="1">
    <source>
        <dbReference type="EMBL" id="QWV93554.1"/>
    </source>
</evidence>